<dbReference type="InterPro" id="IPR015943">
    <property type="entry name" value="WD40/YVTN_repeat-like_dom_sf"/>
</dbReference>
<feature type="compositionally biased region" description="Basic residues" evidence="1">
    <location>
        <begin position="629"/>
        <end position="642"/>
    </location>
</feature>
<protein>
    <recommendedName>
        <fullName evidence="2">HPS5-like beta-propeller domain-containing protein</fullName>
    </recommendedName>
</protein>
<dbReference type="AlphaFoldDB" id="A0A7M5XN45"/>
<sequence>MDSSFILTVFKNHSDVKKSIKKTSIKYNCFATSKSYICFGASTGSTYVYGRSNGELLRFFGNKVHGIVGLCFSPDEKYITAADRTGNVTCWEITSQNYDFKIIKEFIEFDGTTITSMCWDEYSSKLFVGNSKGLIMGFAVGFAAFHKLEVIRKAGDPIVQMDVCNGKLVVSSTTKAILCLLERSQFCQIGTKPRDGLYGTCFLKARPENQPVIYSARPGSRLWEVDFNGQVLATHQFKESLSTPPTPLVTSRELKFHPSNTVWNSPQGFNFPKLCPLMNRYLVTWSSLGIYMIDPSIGSIVAWNDQIKDILDVCCTQNSIYVLHHNGALTAIVLMDVKECLLELRKLEEWMKIAEVSLQQEEGILKSVEQFLSIGFDDVLQRLKEDEQANTEKSDVITEFEEFIQRVEKCHIEVRTLVQERLNQLKLNASDENVRPPDDQDESGDEVRSTVTSLSGISETSSKISLTRLADMKDNLVQKAANAMVSKVMKTGFMKKAFRDALESEGVIIDNKEQLPTTRPSTLHMEVLRTKSTPNSPRVFKKPASIQRNNSDQLLKTEASTPADPRQRFLARKTVSTPALNLDESEQTKSTETDSNFTGAESSDSTTMGSTPTSFQQSTMASDSDSLVIRKKARKPKKKRKAKMVELTMAEEPQDDPLPTEYSKQKTDNLMDQDLPPFFVENILKLSC</sequence>
<dbReference type="InterPro" id="IPR036322">
    <property type="entry name" value="WD40_repeat_dom_sf"/>
</dbReference>
<dbReference type="InterPro" id="IPR056499">
    <property type="entry name" value="Beta-prop_HPS5-like"/>
</dbReference>
<evidence type="ECO:0000256" key="1">
    <source>
        <dbReference type="SAM" id="MobiDB-lite"/>
    </source>
</evidence>
<dbReference type="OrthoDB" id="19493at2759"/>
<reference evidence="3" key="1">
    <citation type="submission" date="2021-01" db="UniProtKB">
        <authorList>
            <consortium name="EnsemblMetazoa"/>
        </authorList>
    </citation>
    <scope>IDENTIFICATION</scope>
</reference>
<feature type="region of interest" description="Disordered" evidence="1">
    <location>
        <begin position="428"/>
        <end position="454"/>
    </location>
</feature>
<feature type="region of interest" description="Disordered" evidence="1">
    <location>
        <begin position="529"/>
        <end position="673"/>
    </location>
</feature>
<dbReference type="EnsemblMetazoa" id="CLYHEMT024121.1">
    <property type="protein sequence ID" value="CLYHEMP024121.1"/>
    <property type="gene ID" value="CLYHEMG024121"/>
</dbReference>
<dbReference type="Proteomes" id="UP000594262">
    <property type="component" value="Unplaced"/>
</dbReference>
<dbReference type="PANTHER" id="PTHR23287">
    <property type="entry name" value="RUBY-EYE2-LIKE PROTEIN"/>
    <property type="match status" value="1"/>
</dbReference>
<feature type="compositionally biased region" description="Polar residues" evidence="1">
    <location>
        <begin position="546"/>
        <end position="560"/>
    </location>
</feature>
<evidence type="ECO:0000313" key="4">
    <source>
        <dbReference type="Proteomes" id="UP000594262"/>
    </source>
</evidence>
<accession>A0A7M5XN45</accession>
<dbReference type="SUPFAM" id="SSF50978">
    <property type="entry name" value="WD40 repeat-like"/>
    <property type="match status" value="1"/>
</dbReference>
<feature type="domain" description="HPS5-like beta-propeller" evidence="2">
    <location>
        <begin position="10"/>
        <end position="326"/>
    </location>
</feature>
<organism evidence="3 4">
    <name type="scientific">Clytia hemisphaerica</name>
    <dbReference type="NCBI Taxonomy" id="252671"/>
    <lineage>
        <taxon>Eukaryota</taxon>
        <taxon>Metazoa</taxon>
        <taxon>Cnidaria</taxon>
        <taxon>Hydrozoa</taxon>
        <taxon>Hydroidolina</taxon>
        <taxon>Leptothecata</taxon>
        <taxon>Obeliida</taxon>
        <taxon>Clytiidae</taxon>
        <taxon>Clytia</taxon>
    </lineage>
</organism>
<evidence type="ECO:0000259" key="2">
    <source>
        <dbReference type="Pfam" id="PF23756"/>
    </source>
</evidence>
<name>A0A7M5XN45_9CNID</name>
<proteinExistence type="predicted"/>
<keyword evidence="4" id="KW-1185">Reference proteome</keyword>
<evidence type="ECO:0000313" key="3">
    <source>
        <dbReference type="EnsemblMetazoa" id="CLYHEMP024121.1"/>
    </source>
</evidence>
<dbReference type="GO" id="GO:0005737">
    <property type="term" value="C:cytoplasm"/>
    <property type="evidence" value="ECO:0007669"/>
    <property type="project" value="TreeGrafter"/>
</dbReference>
<dbReference type="PANTHER" id="PTHR23287:SF18">
    <property type="entry name" value="BLOC-2 COMPLEX MEMBER HPS5"/>
    <property type="match status" value="1"/>
</dbReference>
<dbReference type="Gene3D" id="2.130.10.10">
    <property type="entry name" value="YVTN repeat-like/Quinoprotein amine dehydrogenase"/>
    <property type="match status" value="1"/>
</dbReference>
<dbReference type="Pfam" id="PF23756">
    <property type="entry name" value="Beta-prop_HPS5"/>
    <property type="match status" value="1"/>
</dbReference>
<feature type="compositionally biased region" description="Polar residues" evidence="1">
    <location>
        <begin position="593"/>
        <end position="625"/>
    </location>
</feature>
<dbReference type="GO" id="GO:0048066">
    <property type="term" value="P:developmental pigmentation"/>
    <property type="evidence" value="ECO:0007669"/>
    <property type="project" value="TreeGrafter"/>
</dbReference>